<accession>A0A8H5H252</accession>
<gene>
    <name evidence="10" type="ORF">D9615_007945</name>
</gene>
<dbReference type="Proteomes" id="UP000565441">
    <property type="component" value="Unassembled WGS sequence"/>
</dbReference>
<dbReference type="GO" id="GO:1990757">
    <property type="term" value="F:ubiquitin ligase activator activity"/>
    <property type="evidence" value="ECO:0007669"/>
    <property type="project" value="TreeGrafter"/>
</dbReference>
<evidence type="ECO:0000256" key="2">
    <source>
        <dbReference type="ARBA" id="ARBA00022574"/>
    </source>
</evidence>
<dbReference type="EMBL" id="JAACJP010000034">
    <property type="protein sequence ID" value="KAF5375409.1"/>
    <property type="molecule type" value="Genomic_DNA"/>
</dbReference>
<dbReference type="PROSITE" id="PS50294">
    <property type="entry name" value="WD_REPEATS_REGION"/>
    <property type="match status" value="1"/>
</dbReference>
<feature type="domain" description="CDC20/Fizzy WD40" evidence="9">
    <location>
        <begin position="163"/>
        <end position="499"/>
    </location>
</feature>
<evidence type="ECO:0000256" key="4">
    <source>
        <dbReference type="ARBA" id="ARBA00022737"/>
    </source>
</evidence>
<keyword evidence="11" id="KW-1185">Reference proteome</keyword>
<feature type="region of interest" description="Disordered" evidence="8">
    <location>
        <begin position="1"/>
        <end position="31"/>
    </location>
</feature>
<proteinExistence type="inferred from homology"/>
<dbReference type="GO" id="GO:0031145">
    <property type="term" value="P:anaphase-promoting complex-dependent catabolic process"/>
    <property type="evidence" value="ECO:0007669"/>
    <property type="project" value="TreeGrafter"/>
</dbReference>
<name>A0A8H5H252_9AGAR</name>
<keyword evidence="5" id="KW-0498">Mitosis</keyword>
<dbReference type="AlphaFoldDB" id="A0A8H5H252"/>
<dbReference type="PANTHER" id="PTHR19918">
    <property type="entry name" value="CELL DIVISION CYCLE 20 CDC20 FIZZY -RELATED"/>
    <property type="match status" value="1"/>
</dbReference>
<dbReference type="InterPro" id="IPR001680">
    <property type="entry name" value="WD40_rpt"/>
</dbReference>
<evidence type="ECO:0000313" key="11">
    <source>
        <dbReference type="Proteomes" id="UP000565441"/>
    </source>
</evidence>
<dbReference type="InterPro" id="IPR056150">
    <property type="entry name" value="WD40_CDC20-Fz"/>
</dbReference>
<reference evidence="10 11" key="1">
    <citation type="journal article" date="2020" name="ISME J.">
        <title>Uncovering the hidden diversity of litter-decomposition mechanisms in mushroom-forming fungi.</title>
        <authorList>
            <person name="Floudas D."/>
            <person name="Bentzer J."/>
            <person name="Ahren D."/>
            <person name="Johansson T."/>
            <person name="Persson P."/>
            <person name="Tunlid A."/>
        </authorList>
    </citation>
    <scope>NUCLEOTIDE SEQUENCE [LARGE SCALE GENOMIC DNA]</scope>
    <source>
        <strain evidence="10 11">CBS 661.87</strain>
    </source>
</reference>
<dbReference type="Pfam" id="PF24807">
    <property type="entry name" value="WD40_CDC20-Fz"/>
    <property type="match status" value="1"/>
</dbReference>
<evidence type="ECO:0000313" key="10">
    <source>
        <dbReference type="EMBL" id="KAF5375409.1"/>
    </source>
</evidence>
<dbReference type="PANTHER" id="PTHR19918:SF8">
    <property type="entry name" value="FI02843P"/>
    <property type="match status" value="1"/>
</dbReference>
<keyword evidence="2 7" id="KW-0853">WD repeat</keyword>
<comment type="caution">
    <text evidence="10">The sequence shown here is derived from an EMBL/GenBank/DDBJ whole genome shotgun (WGS) entry which is preliminary data.</text>
</comment>
<dbReference type="InterPro" id="IPR033010">
    <property type="entry name" value="Cdc20/Fizzy"/>
</dbReference>
<feature type="repeat" description="WD" evidence="7">
    <location>
        <begin position="299"/>
        <end position="340"/>
    </location>
</feature>
<keyword evidence="6" id="KW-0131">Cell cycle</keyword>
<evidence type="ECO:0000256" key="7">
    <source>
        <dbReference type="PROSITE-ProRule" id="PRU00221"/>
    </source>
</evidence>
<dbReference type="GO" id="GO:1905786">
    <property type="term" value="P:positive regulation of anaphase-promoting complex-dependent catabolic process"/>
    <property type="evidence" value="ECO:0007669"/>
    <property type="project" value="TreeGrafter"/>
</dbReference>
<feature type="region of interest" description="Disordered" evidence="8">
    <location>
        <begin position="418"/>
        <end position="442"/>
    </location>
</feature>
<dbReference type="OrthoDB" id="10263272at2759"/>
<dbReference type="SMART" id="SM00320">
    <property type="entry name" value="WD40"/>
    <property type="match status" value="5"/>
</dbReference>
<protein>
    <recommendedName>
        <fullName evidence="9">CDC20/Fizzy WD40 domain-containing protein</fullName>
    </recommendedName>
</protein>
<evidence type="ECO:0000256" key="5">
    <source>
        <dbReference type="ARBA" id="ARBA00022776"/>
    </source>
</evidence>
<dbReference type="InterPro" id="IPR015943">
    <property type="entry name" value="WD40/YVTN_repeat-like_dom_sf"/>
</dbReference>
<dbReference type="PROSITE" id="PS50082">
    <property type="entry name" value="WD_REPEATS_2"/>
    <property type="match status" value="1"/>
</dbReference>
<dbReference type="InterPro" id="IPR036322">
    <property type="entry name" value="WD40_repeat_dom_sf"/>
</dbReference>
<keyword evidence="3" id="KW-0132">Cell division</keyword>
<dbReference type="GO" id="GO:0005680">
    <property type="term" value="C:anaphase-promoting complex"/>
    <property type="evidence" value="ECO:0007669"/>
    <property type="project" value="TreeGrafter"/>
</dbReference>
<dbReference type="GO" id="GO:0051301">
    <property type="term" value="P:cell division"/>
    <property type="evidence" value="ECO:0007669"/>
    <property type="project" value="UniProtKB-KW"/>
</dbReference>
<dbReference type="Gene3D" id="2.130.10.10">
    <property type="entry name" value="YVTN repeat-like/Quinoprotein amine dehydrogenase"/>
    <property type="match status" value="1"/>
</dbReference>
<keyword evidence="4" id="KW-0677">Repeat</keyword>
<dbReference type="SUPFAM" id="SSF50978">
    <property type="entry name" value="WD40 repeat-like"/>
    <property type="match status" value="1"/>
</dbReference>
<sequence>MPLEGLVHMPANESPAEPCTTETPLPPRKRAASYASVSKLSSVKRRRMSMLGGDLDLQPDYIGGSTLRPTNSVDRFVPSRPKNSIPLNVTPRTNRISRQFGLADSRVFSFKGDEENVRMSRDDSNMYSMLRRSVSTLFQTPPPARPSSVTENLTKRKQCVLTLDGPGISKDPHACPITWSRKNLIAVACGTNVFYQNLSTRAVHRLCRLEVCEPGELRTIEWAGANREYTLALGTNTGVVQVWDAGQGSGEGSFLRMWRQNDLTGIGGMDWNKDLLAVGSQDGTISLFDLRSRREASRVTAHKGKVLGLKWSADGSLMASGDDLGMVYIWDKKAGKQLLEAGTQGSKMRHRGPVKALAWCPWKPDLLATGSIYPEGKIRIWSSSSSSPVPTPLETISLNTSVLSLHWSSHCKELLSTHGSSWKPPPAPTRGSPAVSSRAPLKPVSSPLSNSITVHEYPSGKRLLTLTSAHFGPVTHSCLGPDGEDLFTVCPREETIKKWHVWSKRVDTGRKESAFDKWSIR</sequence>
<evidence type="ECO:0000256" key="6">
    <source>
        <dbReference type="ARBA" id="ARBA00023306"/>
    </source>
</evidence>
<evidence type="ECO:0000256" key="8">
    <source>
        <dbReference type="SAM" id="MobiDB-lite"/>
    </source>
</evidence>
<evidence type="ECO:0000259" key="9">
    <source>
        <dbReference type="Pfam" id="PF24807"/>
    </source>
</evidence>
<organism evidence="10 11">
    <name type="scientific">Tricholomella constricta</name>
    <dbReference type="NCBI Taxonomy" id="117010"/>
    <lineage>
        <taxon>Eukaryota</taxon>
        <taxon>Fungi</taxon>
        <taxon>Dikarya</taxon>
        <taxon>Basidiomycota</taxon>
        <taxon>Agaricomycotina</taxon>
        <taxon>Agaricomycetes</taxon>
        <taxon>Agaricomycetidae</taxon>
        <taxon>Agaricales</taxon>
        <taxon>Tricholomatineae</taxon>
        <taxon>Lyophyllaceae</taxon>
        <taxon>Tricholomella</taxon>
    </lineage>
</organism>
<evidence type="ECO:0000256" key="1">
    <source>
        <dbReference type="ARBA" id="ARBA00006445"/>
    </source>
</evidence>
<dbReference type="GO" id="GO:0010997">
    <property type="term" value="F:anaphase-promoting complex binding"/>
    <property type="evidence" value="ECO:0007669"/>
    <property type="project" value="InterPro"/>
</dbReference>
<comment type="similarity">
    <text evidence="1">Belongs to the WD repeat CDC20/Fizzy family.</text>
</comment>
<evidence type="ECO:0000256" key="3">
    <source>
        <dbReference type="ARBA" id="ARBA00022618"/>
    </source>
</evidence>